<dbReference type="EC" id="1.97.1.4" evidence="2"/>
<keyword evidence="2" id="KW-0456">Lyase</keyword>
<keyword evidence="3" id="KW-1185">Reference proteome</keyword>
<accession>A0A7W8C243</accession>
<dbReference type="Proteomes" id="UP000539075">
    <property type="component" value="Unassembled WGS sequence"/>
</dbReference>
<dbReference type="GO" id="GO:0043365">
    <property type="term" value="F:[formate-C-acetyltransferase]-activating enzyme activity"/>
    <property type="evidence" value="ECO:0007669"/>
    <property type="project" value="UniProtKB-EC"/>
</dbReference>
<protein>
    <submittedName>
        <fullName evidence="2">Pyruvate formate lyase activating enzyme</fullName>
        <ecNumber evidence="2">1.97.1.4</ecNumber>
    </submittedName>
</protein>
<feature type="domain" description="Glutaredoxin" evidence="1">
    <location>
        <begin position="3"/>
        <end position="40"/>
    </location>
</feature>
<dbReference type="GO" id="GO:0016829">
    <property type="term" value="F:lyase activity"/>
    <property type="evidence" value="ECO:0007669"/>
    <property type="project" value="UniProtKB-KW"/>
</dbReference>
<name>A0A7W8C243_9BACT</name>
<proteinExistence type="predicted"/>
<dbReference type="InterPro" id="IPR036249">
    <property type="entry name" value="Thioredoxin-like_sf"/>
</dbReference>
<evidence type="ECO:0000313" key="2">
    <source>
        <dbReference type="EMBL" id="MBB5142974.1"/>
    </source>
</evidence>
<dbReference type="Pfam" id="PF00462">
    <property type="entry name" value="Glutaredoxin"/>
    <property type="match status" value="1"/>
</dbReference>
<dbReference type="RefSeq" id="WP_183718326.1">
    <property type="nucleotide sequence ID" value="NZ_JACHGO010000002.1"/>
</dbReference>
<keyword evidence="2" id="KW-0560">Oxidoreductase</keyword>
<dbReference type="AlphaFoldDB" id="A0A7W8C243"/>
<sequence length="274" mass="30436">MSITLYTAPDCIRCKIVKNFLAERGLDYDTIDFKADAQAFNTFYRTNRKSIYRNPEGVEFPLFDDGKVIKQGSGEILAYLLSGQVLESCVTRSDMLHGKISGIYPSQCPDGQEENMLTLVDRLAKGGLQVWLQVDGRKPALLQNFLCNKDVRVILNVVGGNASTERTLGGAPTKSELAETIDLVRNTPEGIIRFFAVPQSREDGTWSWPDRSEAVAAAQMVAEACNLPTLPYSIDAVTPEMAWDMRGLEALPEQTLLIYRSASRQFLFKADIAK</sequence>
<evidence type="ECO:0000259" key="1">
    <source>
        <dbReference type="Pfam" id="PF00462"/>
    </source>
</evidence>
<keyword evidence="2" id="KW-0670">Pyruvate</keyword>
<dbReference type="EMBL" id="JACHGO010000002">
    <property type="protein sequence ID" value="MBB5142974.1"/>
    <property type="molecule type" value="Genomic_DNA"/>
</dbReference>
<organism evidence="2 3">
    <name type="scientific">Desulfovibrio intestinalis</name>
    <dbReference type="NCBI Taxonomy" id="58621"/>
    <lineage>
        <taxon>Bacteria</taxon>
        <taxon>Pseudomonadati</taxon>
        <taxon>Thermodesulfobacteriota</taxon>
        <taxon>Desulfovibrionia</taxon>
        <taxon>Desulfovibrionales</taxon>
        <taxon>Desulfovibrionaceae</taxon>
        <taxon>Desulfovibrio</taxon>
    </lineage>
</organism>
<dbReference type="CDD" id="cd02976">
    <property type="entry name" value="NrdH"/>
    <property type="match status" value="1"/>
</dbReference>
<dbReference type="Gene3D" id="3.40.30.10">
    <property type="entry name" value="Glutaredoxin"/>
    <property type="match status" value="1"/>
</dbReference>
<comment type="caution">
    <text evidence="2">The sequence shown here is derived from an EMBL/GenBank/DDBJ whole genome shotgun (WGS) entry which is preliminary data.</text>
</comment>
<dbReference type="SUPFAM" id="SSF52833">
    <property type="entry name" value="Thioredoxin-like"/>
    <property type="match status" value="1"/>
</dbReference>
<reference evidence="2 3" key="1">
    <citation type="submission" date="2020-08" db="EMBL/GenBank/DDBJ databases">
        <title>Genomic Encyclopedia of Type Strains, Phase IV (KMG-IV): sequencing the most valuable type-strain genomes for metagenomic binning, comparative biology and taxonomic classification.</title>
        <authorList>
            <person name="Goeker M."/>
        </authorList>
    </citation>
    <scope>NUCLEOTIDE SEQUENCE [LARGE SCALE GENOMIC DNA]</scope>
    <source>
        <strain evidence="2 3">DSM 11275</strain>
    </source>
</reference>
<gene>
    <name evidence="2" type="ORF">HNQ38_001053</name>
</gene>
<evidence type="ECO:0000313" key="3">
    <source>
        <dbReference type="Proteomes" id="UP000539075"/>
    </source>
</evidence>
<dbReference type="InterPro" id="IPR002109">
    <property type="entry name" value="Glutaredoxin"/>
</dbReference>